<evidence type="ECO:0000256" key="1">
    <source>
        <dbReference type="ARBA" id="ARBA00007169"/>
    </source>
</evidence>
<dbReference type="PANTHER" id="PTHR11487:SF0">
    <property type="entry name" value="S-ACYL FATTY ACID SYNTHASE THIOESTERASE, MEDIUM CHAIN"/>
    <property type="match status" value="1"/>
</dbReference>
<dbReference type="InterPro" id="IPR001031">
    <property type="entry name" value="Thioesterase"/>
</dbReference>
<dbReference type="InterPro" id="IPR029058">
    <property type="entry name" value="AB_hydrolase_fold"/>
</dbReference>
<dbReference type="InterPro" id="IPR012223">
    <property type="entry name" value="TEII"/>
</dbReference>
<comment type="similarity">
    <text evidence="1">Belongs to the thioesterase family.</text>
</comment>
<comment type="caution">
    <text evidence="3">The sequence shown here is derived from an EMBL/GenBank/DDBJ whole genome shotgun (WGS) entry which is preliminary data.</text>
</comment>
<dbReference type="Gene3D" id="3.40.50.1820">
    <property type="entry name" value="alpha/beta hydrolase"/>
    <property type="match status" value="1"/>
</dbReference>
<dbReference type="Pfam" id="PF00975">
    <property type="entry name" value="Thioesterase"/>
    <property type="match status" value="1"/>
</dbReference>
<dbReference type="EMBL" id="QGTQ01000002">
    <property type="protein sequence ID" value="PWW07334.1"/>
    <property type="molecule type" value="Genomic_DNA"/>
</dbReference>
<sequence length="238" mass="27301">MSKLKLFAFPFAGSSSLGYLKWKKYLSESIELMPVELAGRGSRMKNPFYKNFQEAVDDLYGQIQNDIQDEPYAFFGHSMGSVLAYELVHKIKQLGQREPTVIFMSGRRPPHINRREIFDSSFPEEQLKENLLELGGATKELFEDTQLAQTFIPILRADFELMETYVYEANREPLTAAIHVMTGIGDADVNRTDLKEWRNHTTNECTIAKFKGGHFYINDSFGIMIQQINRVLNSIQTA</sequence>
<dbReference type="RefSeq" id="WP_110042584.1">
    <property type="nucleotide sequence ID" value="NZ_CP054612.1"/>
</dbReference>
<name>A0A2V2YYA9_9BACL</name>
<dbReference type="AlphaFoldDB" id="A0A2V2YYA9"/>
<keyword evidence="4" id="KW-1185">Reference proteome</keyword>
<dbReference type="PANTHER" id="PTHR11487">
    <property type="entry name" value="THIOESTERASE"/>
    <property type="match status" value="1"/>
</dbReference>
<evidence type="ECO:0000313" key="3">
    <source>
        <dbReference type="EMBL" id="PWW07334.1"/>
    </source>
</evidence>
<organism evidence="3 4">
    <name type="scientific">Paenibacillus cellulosilyticus</name>
    <dbReference type="NCBI Taxonomy" id="375489"/>
    <lineage>
        <taxon>Bacteria</taxon>
        <taxon>Bacillati</taxon>
        <taxon>Bacillota</taxon>
        <taxon>Bacilli</taxon>
        <taxon>Bacillales</taxon>
        <taxon>Paenibacillaceae</taxon>
        <taxon>Paenibacillus</taxon>
    </lineage>
</organism>
<dbReference type="Proteomes" id="UP000246635">
    <property type="component" value="Unassembled WGS sequence"/>
</dbReference>
<feature type="domain" description="Thioesterase" evidence="2">
    <location>
        <begin position="5"/>
        <end position="230"/>
    </location>
</feature>
<dbReference type="SUPFAM" id="SSF53474">
    <property type="entry name" value="alpha/beta-Hydrolases"/>
    <property type="match status" value="1"/>
</dbReference>
<accession>A0A2V2YYA9</accession>
<dbReference type="GO" id="GO:0008610">
    <property type="term" value="P:lipid biosynthetic process"/>
    <property type="evidence" value="ECO:0007669"/>
    <property type="project" value="TreeGrafter"/>
</dbReference>
<protein>
    <submittedName>
        <fullName evidence="3">Surfactin synthase thioesterase subunit</fullName>
    </submittedName>
</protein>
<evidence type="ECO:0000313" key="4">
    <source>
        <dbReference type="Proteomes" id="UP000246635"/>
    </source>
</evidence>
<dbReference type="OrthoDB" id="2213423at2"/>
<gene>
    <name evidence="3" type="ORF">DFQ01_102226</name>
</gene>
<reference evidence="3 4" key="1">
    <citation type="submission" date="2018-05" db="EMBL/GenBank/DDBJ databases">
        <title>Genomic Encyclopedia of Type Strains, Phase III (KMG-III): the genomes of soil and plant-associated and newly described type strains.</title>
        <authorList>
            <person name="Whitman W."/>
        </authorList>
    </citation>
    <scope>NUCLEOTIDE SEQUENCE [LARGE SCALE GENOMIC DNA]</scope>
    <source>
        <strain evidence="3 4">CECT 5696</strain>
    </source>
</reference>
<evidence type="ECO:0000259" key="2">
    <source>
        <dbReference type="Pfam" id="PF00975"/>
    </source>
</evidence>
<proteinExistence type="inferred from homology"/>